<dbReference type="Proteomes" id="UP000297245">
    <property type="component" value="Unassembled WGS sequence"/>
</dbReference>
<evidence type="ECO:0000313" key="2">
    <source>
        <dbReference type="EMBL" id="THV07160.1"/>
    </source>
</evidence>
<feature type="coiled-coil region" evidence="1">
    <location>
        <begin position="56"/>
        <end position="83"/>
    </location>
</feature>
<keyword evidence="1" id="KW-0175">Coiled coil</keyword>
<keyword evidence="3" id="KW-1185">Reference proteome</keyword>
<sequence length="85" mass="9781">MPEGLRKLLDDILLANSSVLATTWRLKKRFERLGRIERELLGDAEAKQVLFTLSIERSLKKMIEAAEKALKSLEERNTILQNQSD</sequence>
<name>A0A4S8MV56_DENBC</name>
<organism evidence="2 3">
    <name type="scientific">Dendrothele bispora (strain CBS 962.96)</name>
    <dbReference type="NCBI Taxonomy" id="1314807"/>
    <lineage>
        <taxon>Eukaryota</taxon>
        <taxon>Fungi</taxon>
        <taxon>Dikarya</taxon>
        <taxon>Basidiomycota</taxon>
        <taxon>Agaricomycotina</taxon>
        <taxon>Agaricomycetes</taxon>
        <taxon>Agaricomycetidae</taxon>
        <taxon>Agaricales</taxon>
        <taxon>Agaricales incertae sedis</taxon>
        <taxon>Dendrothele</taxon>
    </lineage>
</organism>
<protein>
    <submittedName>
        <fullName evidence="2">Uncharacterized protein</fullName>
    </submittedName>
</protein>
<dbReference type="AlphaFoldDB" id="A0A4S8MV56"/>
<gene>
    <name evidence="2" type="ORF">K435DRAFT_848500</name>
</gene>
<reference evidence="2 3" key="1">
    <citation type="journal article" date="2019" name="Nat. Ecol. Evol.">
        <title>Megaphylogeny resolves global patterns of mushroom evolution.</title>
        <authorList>
            <person name="Varga T."/>
            <person name="Krizsan K."/>
            <person name="Foldi C."/>
            <person name="Dima B."/>
            <person name="Sanchez-Garcia M."/>
            <person name="Sanchez-Ramirez S."/>
            <person name="Szollosi G.J."/>
            <person name="Szarkandi J.G."/>
            <person name="Papp V."/>
            <person name="Albert L."/>
            <person name="Andreopoulos W."/>
            <person name="Angelini C."/>
            <person name="Antonin V."/>
            <person name="Barry K.W."/>
            <person name="Bougher N.L."/>
            <person name="Buchanan P."/>
            <person name="Buyck B."/>
            <person name="Bense V."/>
            <person name="Catcheside P."/>
            <person name="Chovatia M."/>
            <person name="Cooper J."/>
            <person name="Damon W."/>
            <person name="Desjardin D."/>
            <person name="Finy P."/>
            <person name="Geml J."/>
            <person name="Haridas S."/>
            <person name="Hughes K."/>
            <person name="Justo A."/>
            <person name="Karasinski D."/>
            <person name="Kautmanova I."/>
            <person name="Kiss B."/>
            <person name="Kocsube S."/>
            <person name="Kotiranta H."/>
            <person name="LaButti K.M."/>
            <person name="Lechner B.E."/>
            <person name="Liimatainen K."/>
            <person name="Lipzen A."/>
            <person name="Lukacs Z."/>
            <person name="Mihaltcheva S."/>
            <person name="Morgado L.N."/>
            <person name="Niskanen T."/>
            <person name="Noordeloos M.E."/>
            <person name="Ohm R.A."/>
            <person name="Ortiz-Santana B."/>
            <person name="Ovrebo C."/>
            <person name="Racz N."/>
            <person name="Riley R."/>
            <person name="Savchenko A."/>
            <person name="Shiryaev A."/>
            <person name="Soop K."/>
            <person name="Spirin V."/>
            <person name="Szebenyi C."/>
            <person name="Tomsovsky M."/>
            <person name="Tulloss R.E."/>
            <person name="Uehling J."/>
            <person name="Grigoriev I.V."/>
            <person name="Vagvolgyi C."/>
            <person name="Papp T."/>
            <person name="Martin F.M."/>
            <person name="Miettinen O."/>
            <person name="Hibbett D.S."/>
            <person name="Nagy L.G."/>
        </authorList>
    </citation>
    <scope>NUCLEOTIDE SEQUENCE [LARGE SCALE GENOMIC DNA]</scope>
    <source>
        <strain evidence="2 3">CBS 962.96</strain>
    </source>
</reference>
<evidence type="ECO:0000313" key="3">
    <source>
        <dbReference type="Proteomes" id="UP000297245"/>
    </source>
</evidence>
<proteinExistence type="predicted"/>
<evidence type="ECO:0000256" key="1">
    <source>
        <dbReference type="SAM" id="Coils"/>
    </source>
</evidence>
<accession>A0A4S8MV56</accession>
<dbReference type="EMBL" id="ML179039">
    <property type="protein sequence ID" value="THV07160.1"/>
    <property type="molecule type" value="Genomic_DNA"/>
</dbReference>